<feature type="transmembrane region" description="Helical" evidence="5">
    <location>
        <begin position="133"/>
        <end position="155"/>
    </location>
</feature>
<evidence type="ECO:0000313" key="6">
    <source>
        <dbReference type="EMBL" id="KAK7487804.1"/>
    </source>
</evidence>
<dbReference type="EMBL" id="JACVVK020000159">
    <property type="protein sequence ID" value="KAK7487804.1"/>
    <property type="molecule type" value="Genomic_DNA"/>
</dbReference>
<dbReference type="InterPro" id="IPR006214">
    <property type="entry name" value="Bax_inhibitor_1-related"/>
</dbReference>
<evidence type="ECO:0000256" key="5">
    <source>
        <dbReference type="RuleBase" id="RU004379"/>
    </source>
</evidence>
<evidence type="ECO:0000313" key="7">
    <source>
        <dbReference type="Proteomes" id="UP001519460"/>
    </source>
</evidence>
<keyword evidence="2 5" id="KW-0812">Transmembrane</keyword>
<dbReference type="Proteomes" id="UP001519460">
    <property type="component" value="Unassembled WGS sequence"/>
</dbReference>
<comment type="similarity">
    <text evidence="5">Belongs to the BI1 family.</text>
</comment>
<proteinExistence type="inferred from homology"/>
<dbReference type="AlphaFoldDB" id="A0ABD0KL20"/>
<feature type="transmembrane region" description="Helical" evidence="5">
    <location>
        <begin position="162"/>
        <end position="180"/>
    </location>
</feature>
<sequence>MILFDAEYTDDSSSGIVRSSNPFSDKEVRRGFIRKVFLILSVQFFINGLIIAAFLFIMSSFVLLLGMVCCCQDVLTKVPQNYILLFLYTTLEGISLGAISAHYKIDHVLIAIGITTTITVALSIFALQTKVDFTMYTGVLFVILIVLFMFGILLSFMGTSRIMTLVYSSLAALLFSAYLVVDVQRLSSGKQQSISPEHYILAALSIYIDVINIFINILQIVSQMDN</sequence>
<keyword evidence="3 5" id="KW-1133">Transmembrane helix</keyword>
<feature type="transmembrane region" description="Helical" evidence="5">
    <location>
        <begin position="36"/>
        <end position="62"/>
    </location>
</feature>
<evidence type="ECO:0000256" key="1">
    <source>
        <dbReference type="ARBA" id="ARBA00004141"/>
    </source>
</evidence>
<dbReference type="PANTHER" id="PTHR23291:SF47">
    <property type="entry name" value="TRANSMEMBRANE BAX INHIBITOR MOTIF CONTAINING 7"/>
    <property type="match status" value="1"/>
</dbReference>
<feature type="transmembrane region" description="Helical" evidence="5">
    <location>
        <begin position="82"/>
        <end position="101"/>
    </location>
</feature>
<dbReference type="PANTHER" id="PTHR23291">
    <property type="entry name" value="BAX INHIBITOR-RELATED"/>
    <property type="match status" value="1"/>
</dbReference>
<name>A0ABD0KL20_9CAEN</name>
<keyword evidence="4 5" id="KW-0472">Membrane</keyword>
<gene>
    <name evidence="6" type="ORF">BaRGS_00020945</name>
</gene>
<dbReference type="Pfam" id="PF01027">
    <property type="entry name" value="Bax1-I"/>
    <property type="match status" value="1"/>
</dbReference>
<reference evidence="6 7" key="1">
    <citation type="journal article" date="2023" name="Sci. Data">
        <title>Genome assembly of the Korean intertidal mud-creeper Batillaria attramentaria.</title>
        <authorList>
            <person name="Patra A.K."/>
            <person name="Ho P.T."/>
            <person name="Jun S."/>
            <person name="Lee S.J."/>
            <person name="Kim Y."/>
            <person name="Won Y.J."/>
        </authorList>
    </citation>
    <scope>NUCLEOTIDE SEQUENCE [LARGE SCALE GENOMIC DNA]</scope>
    <source>
        <strain evidence="6">Wonlab-2016</strain>
    </source>
</reference>
<protein>
    <submittedName>
        <fullName evidence="6">Uncharacterized protein</fullName>
    </submittedName>
</protein>
<feature type="transmembrane region" description="Helical" evidence="5">
    <location>
        <begin position="108"/>
        <end position="127"/>
    </location>
</feature>
<evidence type="ECO:0000256" key="3">
    <source>
        <dbReference type="ARBA" id="ARBA00022989"/>
    </source>
</evidence>
<comment type="subcellular location">
    <subcellularLocation>
        <location evidence="1">Membrane</location>
        <topology evidence="1">Multi-pass membrane protein</topology>
    </subcellularLocation>
</comment>
<accession>A0ABD0KL20</accession>
<dbReference type="GO" id="GO:0016020">
    <property type="term" value="C:membrane"/>
    <property type="evidence" value="ECO:0007669"/>
    <property type="project" value="UniProtKB-SubCell"/>
</dbReference>
<comment type="caution">
    <text evidence="6">The sequence shown here is derived from an EMBL/GenBank/DDBJ whole genome shotgun (WGS) entry which is preliminary data.</text>
</comment>
<organism evidence="6 7">
    <name type="scientific">Batillaria attramentaria</name>
    <dbReference type="NCBI Taxonomy" id="370345"/>
    <lineage>
        <taxon>Eukaryota</taxon>
        <taxon>Metazoa</taxon>
        <taxon>Spiralia</taxon>
        <taxon>Lophotrochozoa</taxon>
        <taxon>Mollusca</taxon>
        <taxon>Gastropoda</taxon>
        <taxon>Caenogastropoda</taxon>
        <taxon>Sorbeoconcha</taxon>
        <taxon>Cerithioidea</taxon>
        <taxon>Batillariidae</taxon>
        <taxon>Batillaria</taxon>
    </lineage>
</organism>
<evidence type="ECO:0000256" key="4">
    <source>
        <dbReference type="ARBA" id="ARBA00023136"/>
    </source>
</evidence>
<evidence type="ECO:0000256" key="2">
    <source>
        <dbReference type="ARBA" id="ARBA00022692"/>
    </source>
</evidence>
<feature type="transmembrane region" description="Helical" evidence="5">
    <location>
        <begin position="200"/>
        <end position="221"/>
    </location>
</feature>
<keyword evidence="7" id="KW-1185">Reference proteome</keyword>